<evidence type="ECO:0000313" key="1">
    <source>
        <dbReference type="EMBL" id="ACD24381.1"/>
    </source>
</evidence>
<name>B2TIU8_CLOBB</name>
<organism evidence="1">
    <name type="scientific">Clostridium botulinum (strain Eklund 17B / Type B)</name>
    <dbReference type="NCBI Taxonomy" id="935198"/>
    <lineage>
        <taxon>Bacteria</taxon>
        <taxon>Bacillati</taxon>
        <taxon>Bacillota</taxon>
        <taxon>Clostridia</taxon>
        <taxon>Eubacteriales</taxon>
        <taxon>Clostridiaceae</taxon>
        <taxon>Clostridium</taxon>
    </lineage>
</organism>
<dbReference type="HOGENOM" id="CLU_3116216_0_0_9"/>
<gene>
    <name evidence="1" type="ordered locus">CLL_A0361</name>
</gene>
<sequence>MNIASNNVIKRAIGHALWPAILSFPNEIISQIIGIQAKTNKMYTVIPPLW</sequence>
<proteinExistence type="predicted"/>
<accession>B2TIU8</accession>
<dbReference type="KEGG" id="cbk:CLL_A0361"/>
<dbReference type="EMBL" id="CP001056">
    <property type="protein sequence ID" value="ACD24381.1"/>
    <property type="molecule type" value="Genomic_DNA"/>
</dbReference>
<dbReference type="AlphaFoldDB" id="B2TIU8"/>
<reference evidence="1" key="1">
    <citation type="submission" date="2009-06" db="EMBL/GenBank/DDBJ databases">
        <authorList>
            <consortium name="US DOE Joint Genome Institute (JGI-PGF)"/>
            <person name="Lucas S."/>
            <person name="Copeland A."/>
            <person name="Lapidus A."/>
            <person name="Glavina del Rio T."/>
            <person name="Dalin E."/>
            <person name="Tice H."/>
            <person name="Bruce D."/>
            <person name="Goodwin L."/>
            <person name="Pitluck S."/>
            <person name="Kyrpides N."/>
            <person name="Mavromatis K."/>
            <person name="Ivanova N."/>
            <person name="Saunders E."/>
            <person name="Brettin T."/>
            <person name="Detter J.C."/>
            <person name="Han C."/>
            <person name="Larimer F."/>
            <person name="Land M."/>
            <person name="Hauser L."/>
            <person name="Markowitz V."/>
            <person name="Cheng J.-F."/>
            <person name="Hugenholtz P."/>
            <person name="Woyke T."/>
            <person name="Wu D."/>
            <person name="Gronow S."/>
            <person name="Klenk H.-P."/>
            <person name="Eisen J.A."/>
        </authorList>
    </citation>
    <scope>NUCLEOTIDE SEQUENCE</scope>
    <source>
        <strain evidence="1">Eklund 17B</strain>
    </source>
</reference>
<reference evidence="1" key="2">
    <citation type="submission" date="2009-08" db="EMBL/GenBank/DDBJ databases">
        <authorList>
            <person name="Shrivastava S."/>
            <person name="Brinkac L.M."/>
            <person name="Dodson R.J."/>
            <person name="Harkins D.M."/>
            <person name="Durkin A.S."/>
            <person name="Sutton G."/>
        </authorList>
    </citation>
    <scope>NUCLEOTIDE SEQUENCE</scope>
    <source>
        <strain evidence="1">Eklund 17B</strain>
    </source>
</reference>
<protein>
    <submittedName>
        <fullName evidence="1">Uncharacterized protein</fullName>
    </submittedName>
</protein>